<dbReference type="Gene3D" id="1.20.1250.20">
    <property type="entry name" value="MFS general substrate transporter like domains"/>
    <property type="match status" value="1"/>
</dbReference>
<dbReference type="GO" id="GO:0090482">
    <property type="term" value="F:vitamin transmembrane transporter activity"/>
    <property type="evidence" value="ECO:0007669"/>
    <property type="project" value="InterPro"/>
</dbReference>
<evidence type="ECO:0000256" key="4">
    <source>
        <dbReference type="ARBA" id="ARBA00022676"/>
    </source>
</evidence>
<feature type="transmembrane region" description="Helical" evidence="7">
    <location>
        <begin position="1055"/>
        <end position="1079"/>
    </location>
</feature>
<dbReference type="PANTHER" id="PTHR10686:SF18">
    <property type="entry name" value="IP11787P-RELATED"/>
    <property type="match status" value="1"/>
</dbReference>
<evidence type="ECO:0000313" key="8">
    <source>
        <dbReference type="Proteomes" id="UP000035681"/>
    </source>
</evidence>
<evidence type="ECO:0000256" key="2">
    <source>
        <dbReference type="ARBA" id="ARBA00005773"/>
    </source>
</evidence>
<dbReference type="AlphaFoldDB" id="A0AAF5DFX5"/>
<dbReference type="InterPro" id="IPR008166">
    <property type="entry name" value="Glyco_transf_92"/>
</dbReference>
<feature type="transmembrane region" description="Helical" evidence="7">
    <location>
        <begin position="761"/>
        <end position="780"/>
    </location>
</feature>
<feature type="transmembrane region" description="Helical" evidence="7">
    <location>
        <begin position="849"/>
        <end position="868"/>
    </location>
</feature>
<feature type="transmembrane region" description="Helical" evidence="7">
    <location>
        <begin position="880"/>
        <end position="899"/>
    </location>
</feature>
<sequence>MKHGYDLNLVSEQSYFETKKYCPHYDFNFKKFCIISEILRLSSFTNKYDYVLMLDENVIVVDYNIKLESFIPNNPNTHMQLFNNPQTLEFEKNIIFFKPTVLTLTFIANIADYFYMINSNSKYLLNIDSAIWYSIIEFFDKLSNHHNDNRSLNLLRLLKICINELSNFEKYYFYSIEKIKFTHLICLKQMFLNIYNKRKTQFINESLTLSNFFKCIETVFPIHKSENKLLKPFFKYNEYFYNSLKLYLKFNFIKEEKKENIKNIFYQKNFFDNNKSINLINYQYKIYMKSAFLISNKSIRLSLLKNIDDNSQLYYRLPYTLKISKNYNKIKLNCQSGSCIEKGLNCCTTIGYVGEIYNKNLLFYLKDKKKIFITKDILKMNDIEVPLIDSRINMINNDQILYKHTLGICVQPMYLYFDYPTIIRFFENWILEGVTKFYIYYQSILDKIIEIINAYKLETNIDIEVIYWSKIPYNAKNDDINPNTKIYRLEAPLAIYDCMQRARNNIKYVISADLDEIIHVNENIENGNLIALLEKESKNYPNSALFSFQSRRGYLPMNWGIGHPKNINFSIFSNLVMDEDVFERPLYQKNIYRPERVVSYQIHLIRTLERNPLTNKRYSFTLIPPSSAFIFHLRRYKDYFFYNSKQVRSTILKKKSQQWNKNFKDRFNKFNFTNNGWLTNIHYIGLELENCRKRVARTMGKIICQSIEVCEKNFTMKWYIITAFLLTFYGFLKEFRPTEPYLYDYQRHIQNISSNDLNNKIYPWWTYSYMIFLIPVFIFTDVLLYKIILALESVCFIVTWCLIIFEKSVGSQILMQIFYGGATATEVAYFSYIYAYFEEKHYRKITIGSRIFLNLGKCVSYFFAQFIIQKYPHGYNILNYTSLGSLILAFVCVVFLPNIDWKKLKIEIEKNNKDIYIESYKDYAIYKIKSIWISTKQFFQNQSIYVWSLWWILSTCGNFQIGNYIQSLWASADDYSTSESNYNGLIEAICPLLSIITIFLTQWIIRISFASLLIMTYSNSIFVMYTLYLIYRVIYQAMITVSQYEISIATDSSNLGFVFGVNTFFALVLQSLLTFIVADKTVLGLPIRKQFLIYAYYHLFIFLLLIIYVSYKIIKKRSYLFKNDYTLNNFIFP</sequence>
<name>A0AAF5DFX5_STRER</name>
<dbReference type="InterPro" id="IPR002666">
    <property type="entry name" value="Folate_carrier"/>
</dbReference>
<dbReference type="Proteomes" id="UP000035681">
    <property type="component" value="Unplaced"/>
</dbReference>
<comment type="similarity">
    <text evidence="2">Belongs to the reduced folate carrier (RFC) transporter (TC 2.A.48) family.</text>
</comment>
<proteinExistence type="inferred from homology"/>
<evidence type="ECO:0000256" key="7">
    <source>
        <dbReference type="SAM" id="Phobius"/>
    </source>
</evidence>
<dbReference type="PANTHER" id="PTHR10686">
    <property type="entry name" value="FOLATE TRANSPORTER"/>
    <property type="match status" value="1"/>
</dbReference>
<dbReference type="InterPro" id="IPR036259">
    <property type="entry name" value="MFS_trans_sf"/>
</dbReference>
<dbReference type="Pfam" id="PF01697">
    <property type="entry name" value="Glyco_transf_92"/>
    <property type="match status" value="1"/>
</dbReference>
<feature type="transmembrane region" description="Helical" evidence="7">
    <location>
        <begin position="1012"/>
        <end position="1035"/>
    </location>
</feature>
<feature type="transmembrane region" description="Helical" evidence="7">
    <location>
        <begin position="1091"/>
        <end position="1111"/>
    </location>
</feature>
<feature type="transmembrane region" description="Helical" evidence="7">
    <location>
        <begin position="817"/>
        <end position="837"/>
    </location>
</feature>
<feature type="transmembrane region" description="Helical" evidence="7">
    <location>
        <begin position="787"/>
        <end position="805"/>
    </location>
</feature>
<keyword evidence="8" id="KW-1185">Reference proteome</keyword>
<keyword evidence="7" id="KW-0812">Transmembrane</keyword>
<evidence type="ECO:0000256" key="6">
    <source>
        <dbReference type="ARBA" id="ARBA00023136"/>
    </source>
</evidence>
<evidence type="ECO:0000256" key="3">
    <source>
        <dbReference type="ARBA" id="ARBA00007647"/>
    </source>
</evidence>
<organism evidence="8 9">
    <name type="scientific">Strongyloides stercoralis</name>
    <name type="common">Threadworm</name>
    <dbReference type="NCBI Taxonomy" id="6248"/>
    <lineage>
        <taxon>Eukaryota</taxon>
        <taxon>Metazoa</taxon>
        <taxon>Ecdysozoa</taxon>
        <taxon>Nematoda</taxon>
        <taxon>Chromadorea</taxon>
        <taxon>Rhabditida</taxon>
        <taxon>Tylenchina</taxon>
        <taxon>Panagrolaimomorpha</taxon>
        <taxon>Strongyloidoidea</taxon>
        <taxon>Strongyloididae</taxon>
        <taxon>Strongyloides</taxon>
    </lineage>
</organism>
<keyword evidence="7" id="KW-1133">Transmembrane helix</keyword>
<dbReference type="GO" id="GO:0005886">
    <property type="term" value="C:plasma membrane"/>
    <property type="evidence" value="ECO:0007669"/>
    <property type="project" value="TreeGrafter"/>
</dbReference>
<accession>A0AAF5DFX5</accession>
<dbReference type="SUPFAM" id="SSF103473">
    <property type="entry name" value="MFS general substrate transporter"/>
    <property type="match status" value="1"/>
</dbReference>
<keyword evidence="6 7" id="KW-0472">Membrane</keyword>
<dbReference type="NCBIfam" id="TIGR00806">
    <property type="entry name" value="rfc"/>
    <property type="match status" value="1"/>
</dbReference>
<evidence type="ECO:0000256" key="1">
    <source>
        <dbReference type="ARBA" id="ARBA00004167"/>
    </source>
</evidence>
<keyword evidence="4" id="KW-0328">Glycosyltransferase</keyword>
<evidence type="ECO:0000256" key="5">
    <source>
        <dbReference type="ARBA" id="ARBA00022679"/>
    </source>
</evidence>
<dbReference type="CDD" id="cd06174">
    <property type="entry name" value="MFS"/>
    <property type="match status" value="1"/>
</dbReference>
<comment type="similarity">
    <text evidence="3">Belongs to the glycosyltransferase 92 family.</text>
</comment>
<dbReference type="Pfam" id="PF01770">
    <property type="entry name" value="Folate_carrier"/>
    <property type="match status" value="1"/>
</dbReference>
<dbReference type="WBParaSite" id="TCONS_00011929.p1">
    <property type="protein sequence ID" value="TCONS_00011929.p1"/>
    <property type="gene ID" value="XLOC_007016"/>
</dbReference>
<dbReference type="GO" id="GO:0016757">
    <property type="term" value="F:glycosyltransferase activity"/>
    <property type="evidence" value="ECO:0007669"/>
    <property type="project" value="UniProtKB-KW"/>
</dbReference>
<keyword evidence="5" id="KW-0808">Transferase</keyword>
<protein>
    <submittedName>
        <fullName evidence="9">Choline transporter-like protein</fullName>
    </submittedName>
</protein>
<feature type="transmembrane region" description="Helical" evidence="7">
    <location>
        <begin position="985"/>
        <end position="1005"/>
    </location>
</feature>
<reference evidence="9" key="1">
    <citation type="submission" date="2024-02" db="UniProtKB">
        <authorList>
            <consortium name="WormBaseParasite"/>
        </authorList>
    </citation>
    <scope>IDENTIFICATION</scope>
</reference>
<evidence type="ECO:0000313" key="9">
    <source>
        <dbReference type="WBParaSite" id="TCONS_00011929.p1"/>
    </source>
</evidence>
<comment type="subcellular location">
    <subcellularLocation>
        <location evidence="1">Membrane</location>
        <topology evidence="1">Single-pass membrane protein</topology>
    </subcellularLocation>
</comment>